<sequence>MSDTEENIESASANNEESKNSDDPIPLPPPIPLSRKRKSTRSGNRAHIPKIDSGVLFQSNNLLNTNPSLDRTASSQIPLFTFTNDSNFNRTNGSIEQFHTKQLAAKQPEYPPAIKVSSYFNDLFRREIKAPHFKTKDELFNFVEPYSIENYASKYFRKPGFLFFSTQNIQELTTFSDKPLSKPLLEKIPVTKKAIVEKLSTFILNYTDVIKDPKQDEYYKRRGEDKRDNLTLSIVRILHEDGSLVDEFIMQLIKSMRNSPTPETLHLSWKLFLIIITMFYVDDPDVSNVVRWFFVHRIFEEDLEGKYARFGFIKFYERIVHGRNFDVGMQKNDILRIPLGVQFGRKMFKCSLYQQMWNQKRRFPKLPIPLTVYLVVKALIKNGVMVTPKPFPDFGMKTTSSSNSKSSNLSNENNEKNTAESNNSKFFVNEEFNDIEMNNQKEEEESKEKIIKSNDDDNENISKWKNENCFRKANLKLVKQWAAKLNGNFDIINDGEVCNLMGLLFTWMLNLLDPIIPKKMADFFIDTFGGDSDEKCGKFVNNLPLLHLNTLKYLIGFFREIAQNEKFTLETHQTIADNLGQYFVRTSFATIDPFTRQKMALVSPRFLLYCLNNLDVRDVYPLNPACEVQKEI</sequence>
<keyword evidence="4" id="KW-1185">Reference proteome</keyword>
<dbReference type="PANTHER" id="PTHR45876">
    <property type="entry name" value="FI04035P"/>
    <property type="match status" value="1"/>
</dbReference>
<proteinExistence type="predicted"/>
<gene>
    <name evidence="3" type="ORF">M9Y10_006384</name>
</gene>
<reference evidence="3 4" key="1">
    <citation type="submission" date="2024-04" db="EMBL/GenBank/DDBJ databases">
        <title>Tritrichomonas musculus Genome.</title>
        <authorList>
            <person name="Alves-Ferreira E."/>
            <person name="Grigg M."/>
            <person name="Lorenzi H."/>
            <person name="Galac M."/>
        </authorList>
    </citation>
    <scope>NUCLEOTIDE SEQUENCE [LARGE SCALE GENOMIC DNA]</scope>
    <source>
        <strain evidence="3 4">EAF2021</strain>
    </source>
</reference>
<dbReference type="InterPro" id="IPR008936">
    <property type="entry name" value="Rho_GTPase_activation_prot"/>
</dbReference>
<organism evidence="3 4">
    <name type="scientific">Tritrichomonas musculus</name>
    <dbReference type="NCBI Taxonomy" id="1915356"/>
    <lineage>
        <taxon>Eukaryota</taxon>
        <taxon>Metamonada</taxon>
        <taxon>Parabasalia</taxon>
        <taxon>Tritrichomonadida</taxon>
        <taxon>Tritrichomonadidae</taxon>
        <taxon>Tritrichomonas</taxon>
    </lineage>
</organism>
<accession>A0ABR2JEM4</accession>
<dbReference type="SUPFAM" id="SSF48350">
    <property type="entry name" value="GTPase activation domain, GAP"/>
    <property type="match status" value="1"/>
</dbReference>
<comment type="caution">
    <text evidence="3">The sequence shown here is derived from an EMBL/GenBank/DDBJ whole genome shotgun (WGS) entry which is preliminary data.</text>
</comment>
<dbReference type="PROSITE" id="PS51016">
    <property type="entry name" value="MYTH4"/>
    <property type="match status" value="1"/>
</dbReference>
<feature type="region of interest" description="Disordered" evidence="1">
    <location>
        <begin position="395"/>
        <end position="423"/>
    </location>
</feature>
<evidence type="ECO:0000256" key="1">
    <source>
        <dbReference type="SAM" id="MobiDB-lite"/>
    </source>
</evidence>
<dbReference type="Proteomes" id="UP001470230">
    <property type="component" value="Unassembled WGS sequence"/>
</dbReference>
<dbReference type="InterPro" id="IPR000198">
    <property type="entry name" value="RhoGAP_dom"/>
</dbReference>
<feature type="domain" description="MyTH4" evidence="2">
    <location>
        <begin position="175"/>
        <end position="336"/>
    </location>
</feature>
<protein>
    <submittedName>
        <fullName evidence="3">Rho GTPase activating protein 39</fullName>
    </submittedName>
</protein>
<evidence type="ECO:0000313" key="3">
    <source>
        <dbReference type="EMBL" id="KAK8876194.1"/>
    </source>
</evidence>
<name>A0ABR2JEM4_9EUKA</name>
<dbReference type="Gene3D" id="1.25.40.530">
    <property type="entry name" value="MyTH4 domain"/>
    <property type="match status" value="1"/>
</dbReference>
<evidence type="ECO:0000313" key="4">
    <source>
        <dbReference type="Proteomes" id="UP001470230"/>
    </source>
</evidence>
<dbReference type="EMBL" id="JAPFFF010000012">
    <property type="protein sequence ID" value="KAK8876194.1"/>
    <property type="molecule type" value="Genomic_DNA"/>
</dbReference>
<dbReference type="PANTHER" id="PTHR45876:SF8">
    <property type="entry name" value="FI04035P"/>
    <property type="match status" value="1"/>
</dbReference>
<dbReference type="Gene3D" id="1.10.555.10">
    <property type="entry name" value="Rho GTPase activation protein"/>
    <property type="match status" value="1"/>
</dbReference>
<dbReference type="Pfam" id="PF00620">
    <property type="entry name" value="RhoGAP"/>
    <property type="match status" value="1"/>
</dbReference>
<dbReference type="SMART" id="SM00324">
    <property type="entry name" value="RhoGAP"/>
    <property type="match status" value="1"/>
</dbReference>
<dbReference type="InterPro" id="IPR038185">
    <property type="entry name" value="MyTH4_dom_sf"/>
</dbReference>
<evidence type="ECO:0000259" key="2">
    <source>
        <dbReference type="PROSITE" id="PS51016"/>
    </source>
</evidence>
<dbReference type="InterPro" id="IPR000857">
    <property type="entry name" value="MyTH4_dom"/>
</dbReference>
<feature type="compositionally biased region" description="Low complexity" evidence="1">
    <location>
        <begin position="397"/>
        <end position="412"/>
    </location>
</feature>
<feature type="region of interest" description="Disordered" evidence="1">
    <location>
        <begin position="1"/>
        <end position="47"/>
    </location>
</feature>